<dbReference type="AlphaFoldDB" id="A0A1N7NWG1"/>
<evidence type="ECO:0000313" key="2">
    <source>
        <dbReference type="Proteomes" id="UP000186795"/>
    </source>
</evidence>
<dbReference type="OrthoDB" id="9790889at2"/>
<name>A0A1N7NWG1_9BACL</name>
<protein>
    <submittedName>
        <fullName evidence="1">Uncharacterized protein</fullName>
    </submittedName>
</protein>
<dbReference type="EMBL" id="FTOD01000010">
    <property type="protein sequence ID" value="SIT02621.1"/>
    <property type="molecule type" value="Genomic_DNA"/>
</dbReference>
<evidence type="ECO:0000313" key="1">
    <source>
        <dbReference type="EMBL" id="SIT02621.1"/>
    </source>
</evidence>
<gene>
    <name evidence="1" type="ORF">SAMN05421790_11088</name>
</gene>
<organism evidence="1 2">
    <name type="scientific">Kroppenstedtia eburnea</name>
    <dbReference type="NCBI Taxonomy" id="714067"/>
    <lineage>
        <taxon>Bacteria</taxon>
        <taxon>Bacillati</taxon>
        <taxon>Bacillota</taxon>
        <taxon>Bacilli</taxon>
        <taxon>Bacillales</taxon>
        <taxon>Thermoactinomycetaceae</taxon>
        <taxon>Kroppenstedtia</taxon>
    </lineage>
</organism>
<dbReference type="SUPFAM" id="SSF53213">
    <property type="entry name" value="LigB-like"/>
    <property type="match status" value="1"/>
</dbReference>
<dbReference type="Gene3D" id="3.40.830.10">
    <property type="entry name" value="LigB-like"/>
    <property type="match status" value="1"/>
</dbReference>
<reference evidence="2" key="1">
    <citation type="submission" date="2017-01" db="EMBL/GenBank/DDBJ databases">
        <authorList>
            <person name="Varghese N."/>
            <person name="Submissions S."/>
        </authorList>
    </citation>
    <scope>NUCLEOTIDE SEQUENCE [LARGE SCALE GENOMIC DNA]</scope>
    <source>
        <strain evidence="2">DSM 45196</strain>
    </source>
</reference>
<sequence>MITRGEGAPYARAAVPSPEHFFPLFIAMGSGDPETEPQVVNRHYDLGTLSYLFLSGVKVARALPDRKPNDRFD</sequence>
<accession>A0A1N7NWG1</accession>
<proteinExistence type="predicted"/>
<dbReference type="Proteomes" id="UP000186795">
    <property type="component" value="Unassembled WGS sequence"/>
</dbReference>
<keyword evidence="2" id="KW-1185">Reference proteome</keyword>